<evidence type="ECO:0000256" key="2">
    <source>
        <dbReference type="ARBA" id="ARBA00008574"/>
    </source>
</evidence>
<comment type="subcellular location">
    <subcellularLocation>
        <location evidence="1">Endomembrane system</location>
        <topology evidence="1">Multi-pass membrane protein</topology>
    </subcellularLocation>
</comment>
<organism evidence="14 15">
    <name type="scientific">Ceratopteris richardii</name>
    <name type="common">Triangle waterfern</name>
    <dbReference type="NCBI Taxonomy" id="49495"/>
    <lineage>
        <taxon>Eukaryota</taxon>
        <taxon>Viridiplantae</taxon>
        <taxon>Streptophyta</taxon>
        <taxon>Embryophyta</taxon>
        <taxon>Tracheophyta</taxon>
        <taxon>Polypodiopsida</taxon>
        <taxon>Polypodiidae</taxon>
        <taxon>Polypodiales</taxon>
        <taxon>Pteridineae</taxon>
        <taxon>Pteridaceae</taxon>
        <taxon>Parkerioideae</taxon>
        <taxon>Ceratopteris</taxon>
    </lineage>
</organism>
<dbReference type="OMA" id="ESPWSIM"/>
<evidence type="ECO:0000256" key="10">
    <source>
        <dbReference type="ARBA" id="ARBA00048048"/>
    </source>
</evidence>
<feature type="transmembrane region" description="Helical" evidence="11">
    <location>
        <begin position="31"/>
        <end position="50"/>
    </location>
</feature>
<feature type="region of interest" description="Disordered" evidence="12">
    <location>
        <begin position="94"/>
        <end position="119"/>
    </location>
</feature>
<feature type="transmembrane region" description="Helical" evidence="11">
    <location>
        <begin position="232"/>
        <end position="256"/>
    </location>
</feature>
<evidence type="ECO:0000313" key="14">
    <source>
        <dbReference type="EMBL" id="KAH7429597.1"/>
    </source>
</evidence>
<evidence type="ECO:0000256" key="6">
    <source>
        <dbReference type="ARBA" id="ARBA00023136"/>
    </source>
</evidence>
<keyword evidence="6 11" id="KW-0472">Membrane</keyword>
<evidence type="ECO:0000256" key="3">
    <source>
        <dbReference type="ARBA" id="ARBA00022679"/>
    </source>
</evidence>
<comment type="similarity">
    <text evidence="2 11">Belongs to the DHHC palmitoyltransferase family.</text>
</comment>
<gene>
    <name evidence="14" type="ORF">KP509_09G057900</name>
</gene>
<dbReference type="OrthoDB" id="4096362at2759"/>
<dbReference type="AlphaFoldDB" id="A0A8T2U1J3"/>
<keyword evidence="5 11" id="KW-1133">Transmembrane helix</keyword>
<reference evidence="14" key="1">
    <citation type="submission" date="2021-08" db="EMBL/GenBank/DDBJ databases">
        <title>WGS assembly of Ceratopteris richardii.</title>
        <authorList>
            <person name="Marchant D.B."/>
            <person name="Chen G."/>
            <person name="Jenkins J."/>
            <person name="Shu S."/>
            <person name="Leebens-Mack J."/>
            <person name="Grimwood J."/>
            <person name="Schmutz J."/>
            <person name="Soltis P."/>
            <person name="Soltis D."/>
            <person name="Chen Z.-H."/>
        </authorList>
    </citation>
    <scope>NUCLEOTIDE SEQUENCE</scope>
    <source>
        <strain evidence="14">Whitten #5841</strain>
        <tissue evidence="14">Leaf</tissue>
    </source>
</reference>
<feature type="transmembrane region" description="Helical" evidence="11">
    <location>
        <begin position="182"/>
        <end position="205"/>
    </location>
</feature>
<comment type="caution">
    <text evidence="14">The sequence shown here is derived from an EMBL/GenBank/DDBJ whole genome shotgun (WGS) entry which is preliminary data.</text>
</comment>
<accession>A0A8T2U1J3</accession>
<evidence type="ECO:0000256" key="4">
    <source>
        <dbReference type="ARBA" id="ARBA00022692"/>
    </source>
</evidence>
<keyword evidence="9 11" id="KW-0012">Acyltransferase</keyword>
<dbReference type="EMBL" id="CM035414">
    <property type="protein sequence ID" value="KAH7429597.1"/>
    <property type="molecule type" value="Genomic_DNA"/>
</dbReference>
<dbReference type="Pfam" id="PF01529">
    <property type="entry name" value="DHHC"/>
    <property type="match status" value="1"/>
</dbReference>
<evidence type="ECO:0000256" key="11">
    <source>
        <dbReference type="RuleBase" id="RU079119"/>
    </source>
</evidence>
<name>A0A8T2U1J3_CERRI</name>
<feature type="region of interest" description="Disordered" evidence="12">
    <location>
        <begin position="312"/>
        <end position="383"/>
    </location>
</feature>
<dbReference type="PROSITE" id="PS50216">
    <property type="entry name" value="DHHC"/>
    <property type="match status" value="1"/>
</dbReference>
<dbReference type="GO" id="GO:0006612">
    <property type="term" value="P:protein targeting to membrane"/>
    <property type="evidence" value="ECO:0007669"/>
    <property type="project" value="TreeGrafter"/>
</dbReference>
<feature type="transmembrane region" description="Helical" evidence="11">
    <location>
        <begin position="62"/>
        <end position="84"/>
    </location>
</feature>
<evidence type="ECO:0000256" key="12">
    <source>
        <dbReference type="SAM" id="MobiDB-lite"/>
    </source>
</evidence>
<dbReference type="PANTHER" id="PTHR22883">
    <property type="entry name" value="ZINC FINGER DHHC DOMAIN CONTAINING PROTEIN"/>
    <property type="match status" value="1"/>
</dbReference>
<feature type="domain" description="Palmitoyltransferase DHHC" evidence="13">
    <location>
        <begin position="138"/>
        <end position="267"/>
    </location>
</feature>
<feature type="compositionally biased region" description="Basic and acidic residues" evidence="12">
    <location>
        <begin position="344"/>
        <end position="354"/>
    </location>
</feature>
<proteinExistence type="inferred from homology"/>
<evidence type="ECO:0000313" key="15">
    <source>
        <dbReference type="Proteomes" id="UP000825935"/>
    </source>
</evidence>
<dbReference type="InterPro" id="IPR039859">
    <property type="entry name" value="PFA4/ZDH16/20/ERF2-like"/>
</dbReference>
<sequence length="435" mass="48946">MVEKRVYQIWKGSNKFLFSGRLIFGPDIKSLFATIGLITVPVVIFCVFVARHLLHRFPNYNSGIAIMVITVALTIHVLLILLYTSSRDPGIVPRNAQPPEPEDYESSASPADWSGGTPRWRLPRTRDVIVNGVTVKVKYCDTCMLYRPPRCSHCSICNNCVERFDHHCPWVGQCIGQRNYRFFFIFVTSATLLCIYVFAMSALHIKFEMDGDPKTGKTRTVWQAVAKAPASMILIVYTFIAVWFVGGLTFFHLYLISSNQTTYENFRYRYESRVNPYNLGILQNFFSIFCTPIEKSKNNFRAKVQVDAAGHVIPNPQPSAQAGGNLELEADGQGRTSGVDESDTEGKDAFDEALKNAMGQPLPTDRASDFKSHPRRSSWGRKSGNWEITPEIMALAVGRNEGRSNSSVASSNERYSDFSAVEVILVYLPKMMNIL</sequence>
<comment type="domain">
    <text evidence="11">The DHHC domain is required for palmitoyltransferase activity.</text>
</comment>
<keyword evidence="8" id="KW-0449">Lipoprotein</keyword>
<protein>
    <recommendedName>
        <fullName evidence="11">S-acyltransferase</fullName>
        <ecNumber evidence="11">2.3.1.225</ecNumber>
    </recommendedName>
    <alternativeName>
        <fullName evidence="11">Palmitoyltransferase</fullName>
    </alternativeName>
</protein>
<comment type="catalytic activity">
    <reaction evidence="10 11">
        <text>L-cysteinyl-[protein] + hexadecanoyl-CoA = S-hexadecanoyl-L-cysteinyl-[protein] + CoA</text>
        <dbReference type="Rhea" id="RHEA:36683"/>
        <dbReference type="Rhea" id="RHEA-COMP:10131"/>
        <dbReference type="Rhea" id="RHEA-COMP:11032"/>
        <dbReference type="ChEBI" id="CHEBI:29950"/>
        <dbReference type="ChEBI" id="CHEBI:57287"/>
        <dbReference type="ChEBI" id="CHEBI:57379"/>
        <dbReference type="ChEBI" id="CHEBI:74151"/>
        <dbReference type="EC" id="2.3.1.225"/>
    </reaction>
</comment>
<dbReference type="EC" id="2.3.1.225" evidence="11"/>
<dbReference type="InterPro" id="IPR001594">
    <property type="entry name" value="Palmitoyltrfase_DHHC"/>
</dbReference>
<dbReference type="PANTHER" id="PTHR22883:SF43">
    <property type="entry name" value="PALMITOYLTRANSFERASE APP"/>
    <property type="match status" value="1"/>
</dbReference>
<evidence type="ECO:0000256" key="1">
    <source>
        <dbReference type="ARBA" id="ARBA00004127"/>
    </source>
</evidence>
<keyword evidence="4 11" id="KW-0812">Transmembrane</keyword>
<keyword evidence="15" id="KW-1185">Reference proteome</keyword>
<evidence type="ECO:0000256" key="9">
    <source>
        <dbReference type="ARBA" id="ARBA00023315"/>
    </source>
</evidence>
<dbReference type="GO" id="GO:0019706">
    <property type="term" value="F:protein-cysteine S-palmitoyltransferase activity"/>
    <property type="evidence" value="ECO:0007669"/>
    <property type="project" value="UniProtKB-EC"/>
</dbReference>
<evidence type="ECO:0000256" key="8">
    <source>
        <dbReference type="ARBA" id="ARBA00023288"/>
    </source>
</evidence>
<dbReference type="GO" id="GO:0005794">
    <property type="term" value="C:Golgi apparatus"/>
    <property type="evidence" value="ECO:0007669"/>
    <property type="project" value="TreeGrafter"/>
</dbReference>
<evidence type="ECO:0000259" key="13">
    <source>
        <dbReference type="Pfam" id="PF01529"/>
    </source>
</evidence>
<dbReference type="GO" id="GO:0005783">
    <property type="term" value="C:endoplasmic reticulum"/>
    <property type="evidence" value="ECO:0007669"/>
    <property type="project" value="TreeGrafter"/>
</dbReference>
<evidence type="ECO:0000256" key="5">
    <source>
        <dbReference type="ARBA" id="ARBA00022989"/>
    </source>
</evidence>
<dbReference type="Proteomes" id="UP000825935">
    <property type="component" value="Chromosome 9"/>
</dbReference>
<keyword evidence="3 11" id="KW-0808">Transferase</keyword>
<evidence type="ECO:0000256" key="7">
    <source>
        <dbReference type="ARBA" id="ARBA00023139"/>
    </source>
</evidence>
<keyword evidence="7" id="KW-0564">Palmitate</keyword>